<evidence type="ECO:0000313" key="3">
    <source>
        <dbReference type="Proteomes" id="UP000699042"/>
    </source>
</evidence>
<dbReference type="EMBL" id="JAESDN010000001">
    <property type="protein sequence ID" value="KAG7058377.1"/>
    <property type="molecule type" value="Genomic_DNA"/>
</dbReference>
<sequence>MIAGSTGLKAAQDEEMETNGEGVRQEDFRYDGVGCPTVHKREGSAGLLGKLGAVDSHELAQMTADVGRLSETRLFEASPTPIARDRRANKPTGGSGWLKFGRVWSIWELKRTNPSSSLDFGQDRRSGGRSAEPPPGPGYVIFVCAEQRARTYYVISLQILHRSQAKPT</sequence>
<protein>
    <submittedName>
        <fullName evidence="2">Uncharacterized protein</fullName>
    </submittedName>
</protein>
<name>A0A9P7UJ11_9PEZI</name>
<keyword evidence="3" id="KW-1185">Reference proteome</keyword>
<dbReference type="AlphaFoldDB" id="A0A9P7UJ11"/>
<evidence type="ECO:0000256" key="1">
    <source>
        <dbReference type="SAM" id="MobiDB-lite"/>
    </source>
</evidence>
<accession>A0A9P7UJ11</accession>
<reference evidence="2" key="1">
    <citation type="submission" date="2021-05" db="EMBL/GenBank/DDBJ databases">
        <title>Comparative genomics of three Colletotrichum scovillei strains and genetic complementation revealed genes involved fungal growth and virulence on chili pepper.</title>
        <authorList>
            <person name="Hsieh D.-K."/>
            <person name="Chuang S.-C."/>
            <person name="Chen C.-Y."/>
            <person name="Chao Y.-T."/>
            <person name="Lu M.-Y.J."/>
            <person name="Lee M.-H."/>
            <person name="Shih M.-C."/>
        </authorList>
    </citation>
    <scope>NUCLEOTIDE SEQUENCE</scope>
    <source>
        <strain evidence="2">Coll-153</strain>
    </source>
</reference>
<evidence type="ECO:0000313" key="2">
    <source>
        <dbReference type="EMBL" id="KAG7058377.1"/>
    </source>
</evidence>
<organism evidence="2 3">
    <name type="scientific">Colletotrichum scovillei</name>
    <dbReference type="NCBI Taxonomy" id="1209932"/>
    <lineage>
        <taxon>Eukaryota</taxon>
        <taxon>Fungi</taxon>
        <taxon>Dikarya</taxon>
        <taxon>Ascomycota</taxon>
        <taxon>Pezizomycotina</taxon>
        <taxon>Sordariomycetes</taxon>
        <taxon>Hypocreomycetidae</taxon>
        <taxon>Glomerellales</taxon>
        <taxon>Glomerellaceae</taxon>
        <taxon>Colletotrichum</taxon>
        <taxon>Colletotrichum acutatum species complex</taxon>
    </lineage>
</organism>
<comment type="caution">
    <text evidence="2">The sequence shown here is derived from an EMBL/GenBank/DDBJ whole genome shotgun (WGS) entry which is preliminary data.</text>
</comment>
<proteinExistence type="predicted"/>
<gene>
    <name evidence="2" type="ORF">JMJ77_005754</name>
</gene>
<feature type="region of interest" description="Disordered" evidence="1">
    <location>
        <begin position="1"/>
        <end position="28"/>
    </location>
</feature>
<dbReference type="Proteomes" id="UP000699042">
    <property type="component" value="Unassembled WGS sequence"/>
</dbReference>